<dbReference type="RefSeq" id="WP_183020500.1">
    <property type="nucleotide sequence ID" value="NZ_CP065668.1"/>
</dbReference>
<accession>A0A7T2S624</accession>
<evidence type="ECO:0000313" key="2">
    <source>
        <dbReference type="EMBL" id="QPS09603.1"/>
    </source>
</evidence>
<feature type="compositionally biased region" description="Basic and acidic residues" evidence="1">
    <location>
        <begin position="30"/>
        <end position="46"/>
    </location>
</feature>
<protein>
    <submittedName>
        <fullName evidence="2">Uncharacterized protein</fullName>
    </submittedName>
</protein>
<evidence type="ECO:0000256" key="1">
    <source>
        <dbReference type="SAM" id="MobiDB-lite"/>
    </source>
</evidence>
<dbReference type="AlphaFoldDB" id="A0A7T2S624"/>
<dbReference type="EMBL" id="CP065668">
    <property type="protein sequence ID" value="QPS09603.1"/>
    <property type="molecule type" value="Genomic_DNA"/>
</dbReference>
<reference evidence="2 3" key="1">
    <citation type="submission" date="2020-12" db="EMBL/GenBank/DDBJ databases">
        <title>FDA dAtabase for Regulatory Grade micrObial Sequences (FDA-ARGOS): Supporting development and validation of Infectious Disease Dx tests.</title>
        <authorList>
            <person name="Sproer C."/>
            <person name="Gronow S."/>
            <person name="Severitt S."/>
            <person name="Schroder I."/>
            <person name="Tallon L."/>
            <person name="Sadzewicz L."/>
            <person name="Zhao X."/>
            <person name="Boylan J."/>
            <person name="Ott S."/>
            <person name="Bowen H."/>
            <person name="Vavikolanu K."/>
            <person name="Mehta A."/>
            <person name="Aluvathingal J."/>
            <person name="Nadendla S."/>
            <person name="Lowell S."/>
            <person name="Myers T."/>
            <person name="Yan Y."/>
            <person name="Sichtig H."/>
        </authorList>
    </citation>
    <scope>NUCLEOTIDE SEQUENCE [LARGE SCALE GENOMIC DNA]</scope>
    <source>
        <strain evidence="2 3">FDAARGOS_909</strain>
    </source>
</reference>
<proteinExistence type="predicted"/>
<name>A0A7T2S624_DELAC</name>
<sequence>MKFKDTKDSLNRRHKSSLPDVDSHAVSNDDYFRMPDPPRKKMRSDWDTESLIDLDAGVQQETPPPYLNGR</sequence>
<dbReference type="Proteomes" id="UP000594778">
    <property type="component" value="Chromosome"/>
</dbReference>
<feature type="region of interest" description="Disordered" evidence="1">
    <location>
        <begin position="1"/>
        <end position="70"/>
    </location>
</feature>
<feature type="compositionally biased region" description="Basic and acidic residues" evidence="1">
    <location>
        <begin position="1"/>
        <end position="11"/>
    </location>
</feature>
<gene>
    <name evidence="2" type="ORF">I6G66_06155</name>
</gene>
<organism evidence="2 3">
    <name type="scientific">Delftia acidovorans</name>
    <name type="common">Pseudomonas acidovorans</name>
    <name type="synonym">Comamonas acidovorans</name>
    <dbReference type="NCBI Taxonomy" id="80866"/>
    <lineage>
        <taxon>Bacteria</taxon>
        <taxon>Pseudomonadati</taxon>
        <taxon>Pseudomonadota</taxon>
        <taxon>Betaproteobacteria</taxon>
        <taxon>Burkholderiales</taxon>
        <taxon>Comamonadaceae</taxon>
        <taxon>Delftia</taxon>
    </lineage>
</organism>
<evidence type="ECO:0000313" key="3">
    <source>
        <dbReference type="Proteomes" id="UP000594778"/>
    </source>
</evidence>